<comment type="caution">
    <text evidence="1">The sequence shown here is derived from an EMBL/GenBank/DDBJ whole genome shotgun (WGS) entry which is preliminary data.</text>
</comment>
<sequence length="187" mass="22758">MFYNSFPVKLNSDLKIVSELIPSKTFNNVSSAFYGDMIEYNLKDETVRIPYRMYFIDVDDTIYHQLTETQKIILCCIYTRSCEGFIREKYLKKLLEIDFPYWAIPFIVKLCDEYVIEILYTTYDYLKGRDNSDIIEFCLNNKAIVNRGYNRMISYWNEFYRDKEYRFHNYIGRLLYRECFGYNRSFS</sequence>
<name>A0ABU0E6S9_9FIRM</name>
<proteinExistence type="predicted"/>
<reference evidence="1 2" key="1">
    <citation type="submission" date="2023-07" db="EMBL/GenBank/DDBJ databases">
        <title>Genomic Encyclopedia of Type Strains, Phase IV (KMG-IV): sequencing the most valuable type-strain genomes for metagenomic binning, comparative biology and taxonomic classification.</title>
        <authorList>
            <person name="Goeker M."/>
        </authorList>
    </citation>
    <scope>NUCLEOTIDE SEQUENCE [LARGE SCALE GENOMIC DNA]</scope>
    <source>
        <strain evidence="1 2">DSM 16784</strain>
    </source>
</reference>
<dbReference type="RefSeq" id="WP_307410021.1">
    <property type="nucleotide sequence ID" value="NZ_JAUSUR010000006.1"/>
</dbReference>
<dbReference type="EMBL" id="JAUSUR010000006">
    <property type="protein sequence ID" value="MDQ0362419.1"/>
    <property type="molecule type" value="Genomic_DNA"/>
</dbReference>
<evidence type="ECO:0000313" key="1">
    <source>
        <dbReference type="EMBL" id="MDQ0362419.1"/>
    </source>
</evidence>
<evidence type="ECO:0000313" key="2">
    <source>
        <dbReference type="Proteomes" id="UP001230220"/>
    </source>
</evidence>
<accession>A0ABU0E6S9</accession>
<keyword evidence="2" id="KW-1185">Reference proteome</keyword>
<gene>
    <name evidence="1" type="ORF">J2S15_003173</name>
</gene>
<dbReference type="Proteomes" id="UP001230220">
    <property type="component" value="Unassembled WGS sequence"/>
</dbReference>
<organism evidence="1 2">
    <name type="scientific">Breznakia pachnodae</name>
    <dbReference type="NCBI Taxonomy" id="265178"/>
    <lineage>
        <taxon>Bacteria</taxon>
        <taxon>Bacillati</taxon>
        <taxon>Bacillota</taxon>
        <taxon>Erysipelotrichia</taxon>
        <taxon>Erysipelotrichales</taxon>
        <taxon>Erysipelotrichaceae</taxon>
        <taxon>Breznakia</taxon>
    </lineage>
</organism>
<protein>
    <submittedName>
        <fullName evidence="1">Uncharacterized protein</fullName>
    </submittedName>
</protein>